<dbReference type="GO" id="GO:0009307">
    <property type="term" value="P:DNA restriction-modification system"/>
    <property type="evidence" value="ECO:0007669"/>
    <property type="project" value="UniProtKB-KW"/>
</dbReference>
<dbReference type="PANTHER" id="PTHR30408">
    <property type="entry name" value="TYPE-1 RESTRICTION ENZYME ECOKI SPECIFICITY PROTEIN"/>
    <property type="match status" value="1"/>
</dbReference>
<keyword evidence="6" id="KW-0255">Endonuclease</keyword>
<keyword evidence="3" id="KW-0238">DNA-binding</keyword>
<dbReference type="GO" id="GO:0016787">
    <property type="term" value="F:hydrolase activity"/>
    <property type="evidence" value="ECO:0007669"/>
    <property type="project" value="UniProtKB-KW"/>
</dbReference>
<keyword evidence="4" id="KW-0175">Coiled coil</keyword>
<dbReference type="InterPro" id="IPR052021">
    <property type="entry name" value="Type-I_RS_S_subunit"/>
</dbReference>
<feature type="domain" description="Type I restriction modification DNA specificity" evidence="5">
    <location>
        <begin position="2"/>
        <end position="149"/>
    </location>
</feature>
<dbReference type="EMBL" id="JANKAS010000001">
    <property type="protein sequence ID" value="MCR1897381.1"/>
    <property type="molecule type" value="Genomic_DNA"/>
</dbReference>
<comment type="caution">
    <text evidence="6">The sequence shown here is derived from an EMBL/GenBank/DDBJ whole genome shotgun (WGS) entry which is preliminary data.</text>
</comment>
<dbReference type="GO" id="GO:0004519">
    <property type="term" value="F:endonuclease activity"/>
    <property type="evidence" value="ECO:0007669"/>
    <property type="project" value="UniProtKB-KW"/>
</dbReference>
<protein>
    <submittedName>
        <fullName evidence="6">Restriction endonuclease subunit S</fullName>
        <ecNumber evidence="6">3.1.21.-</ecNumber>
    </submittedName>
</protein>
<dbReference type="Proteomes" id="UP001205748">
    <property type="component" value="Unassembled WGS sequence"/>
</dbReference>
<organism evidence="6 7">
    <name type="scientific">Irregularibacter muris</name>
    <dbReference type="NCBI Taxonomy" id="1796619"/>
    <lineage>
        <taxon>Bacteria</taxon>
        <taxon>Bacillati</taxon>
        <taxon>Bacillota</taxon>
        <taxon>Clostridia</taxon>
        <taxon>Eubacteriales</taxon>
        <taxon>Eubacteriaceae</taxon>
        <taxon>Irregularibacter</taxon>
    </lineage>
</organism>
<keyword evidence="6" id="KW-0540">Nuclease</keyword>
<dbReference type="EC" id="3.1.21.-" evidence="6"/>
<dbReference type="Pfam" id="PF01420">
    <property type="entry name" value="Methylase_S"/>
    <property type="match status" value="2"/>
</dbReference>
<dbReference type="SUPFAM" id="SSF116734">
    <property type="entry name" value="DNA methylase specificity domain"/>
    <property type="match status" value="2"/>
</dbReference>
<dbReference type="CDD" id="cd17282">
    <property type="entry name" value="RMtype1_S_Eco16444ORF1681_TRD1-CR1_like"/>
    <property type="match status" value="1"/>
</dbReference>
<dbReference type="AlphaFoldDB" id="A0AAE3HCG0"/>
<proteinExistence type="inferred from homology"/>
<evidence type="ECO:0000256" key="4">
    <source>
        <dbReference type="SAM" id="Coils"/>
    </source>
</evidence>
<evidence type="ECO:0000259" key="5">
    <source>
        <dbReference type="Pfam" id="PF01420"/>
    </source>
</evidence>
<dbReference type="Gene3D" id="3.90.220.20">
    <property type="entry name" value="DNA methylase specificity domains"/>
    <property type="match status" value="2"/>
</dbReference>
<dbReference type="GO" id="GO:0003677">
    <property type="term" value="F:DNA binding"/>
    <property type="evidence" value="ECO:0007669"/>
    <property type="project" value="UniProtKB-KW"/>
</dbReference>
<gene>
    <name evidence="6" type="ORF">NSA47_00060</name>
</gene>
<keyword evidence="6" id="KW-0378">Hydrolase</keyword>
<evidence type="ECO:0000256" key="1">
    <source>
        <dbReference type="ARBA" id="ARBA00010923"/>
    </source>
</evidence>
<dbReference type="PANTHER" id="PTHR30408:SF12">
    <property type="entry name" value="TYPE I RESTRICTION ENZYME MJAVIII SPECIFICITY SUBUNIT"/>
    <property type="match status" value="1"/>
</dbReference>
<evidence type="ECO:0000313" key="7">
    <source>
        <dbReference type="Proteomes" id="UP001205748"/>
    </source>
</evidence>
<keyword evidence="7" id="KW-1185">Reference proteome</keyword>
<evidence type="ECO:0000256" key="2">
    <source>
        <dbReference type="ARBA" id="ARBA00022747"/>
    </source>
</evidence>
<evidence type="ECO:0000256" key="3">
    <source>
        <dbReference type="ARBA" id="ARBA00023125"/>
    </source>
</evidence>
<sequence>MEYRRLGDYVRIMTGKLDANASDKDGKYPFFTCSVNNLWINSYAYDCECVLVAGNGDLNVKYYEGKFNAYQRTYIIESMDKNILDIKFLYYFMSKYIDILRNGSIGGVIKYIKLGDLSEAQIPLPSLQIQERIVEVLGKAQASIDARKEQITLLDEYIQSIFYEMFGDPITNSKGWEIRTLKEVGNLQRGKSKHRPRNAPELLGGPYPFVQTGDIANAGLYINNYFQTYSELGLKQSKMWSKGTLCITIAANIAKTTILGFDACFPDSIVAFIPTEKVDNMYVQLWFRFLQEIIEASAPESAQKNINLRILNDLDIPIPPIHFQNQFANIVQKIEAQKQLMEKSLVEMENNFNSLMQRAFKGELFS</sequence>
<dbReference type="InterPro" id="IPR000055">
    <property type="entry name" value="Restrct_endonuc_typeI_TRD"/>
</dbReference>
<name>A0AAE3HCG0_9FIRM</name>
<comment type="similarity">
    <text evidence="1">Belongs to the type-I restriction system S methylase family.</text>
</comment>
<accession>A0AAE3HCG0</accession>
<feature type="coiled-coil region" evidence="4">
    <location>
        <begin position="331"/>
        <end position="358"/>
    </location>
</feature>
<feature type="domain" description="Type I restriction modification DNA specificity" evidence="5">
    <location>
        <begin position="174"/>
        <end position="349"/>
    </location>
</feature>
<reference evidence="6" key="1">
    <citation type="submission" date="2022-07" db="EMBL/GenBank/DDBJ databases">
        <title>Enhanced cultured diversity of the mouse gut microbiota enables custom-made synthetic communities.</title>
        <authorList>
            <person name="Afrizal A."/>
        </authorList>
    </citation>
    <scope>NUCLEOTIDE SEQUENCE</scope>
    <source>
        <strain evidence="6">DSM 28593</strain>
    </source>
</reference>
<keyword evidence="2" id="KW-0680">Restriction system</keyword>
<dbReference type="RefSeq" id="WP_257528781.1">
    <property type="nucleotide sequence ID" value="NZ_JANKAS010000001.1"/>
</dbReference>
<dbReference type="InterPro" id="IPR044946">
    <property type="entry name" value="Restrct_endonuc_typeI_TRD_sf"/>
</dbReference>
<evidence type="ECO:0000313" key="6">
    <source>
        <dbReference type="EMBL" id="MCR1897381.1"/>
    </source>
</evidence>